<organism evidence="1 2">
    <name type="scientific">Eubacterium plexicaudatum ASF492</name>
    <dbReference type="NCBI Taxonomy" id="1235802"/>
    <lineage>
        <taxon>Bacteria</taxon>
        <taxon>Bacillati</taxon>
        <taxon>Bacillota</taxon>
        <taxon>Clostridia</taxon>
        <taxon>Eubacteriales</taxon>
        <taxon>Eubacteriaceae</taxon>
        <taxon>Eubacterium</taxon>
    </lineage>
</organism>
<dbReference type="PANTHER" id="PTHR10443">
    <property type="entry name" value="MICROSOMAL DIPEPTIDASE"/>
    <property type="match status" value="1"/>
</dbReference>
<evidence type="ECO:0000313" key="2">
    <source>
        <dbReference type="Proteomes" id="UP000012589"/>
    </source>
</evidence>
<sequence length="309" mass="35638">MNYYDCHADTLTEIPLSENLMHNTCCLDLARVRSFAHHYTQIFAVWRDQEEIQRLQLPAEDVFWELYERAIRLMLEQSAYAEWCKDASDMRKAHMQGKAAVFLSVEDVSVMGSYVEQIWDLGFRFAMLTWNYENRYGCGAVTDQTKGLTQEGRTLVNRLVRQKIVLDLSHLSDQGVEDVFELTDCPVVASHSNVREICSHPRNLKQEHIQELIRRKGLLGMNFYKEFVGKQPDTAQLFRHVDSVLELGGEDILTFGGDFDGCAAQMVQGIAGVQSVPRLRTEMEQIFGQEIAEKIFWRNADRFLNENLT</sequence>
<dbReference type="STRING" id="1235802.C823_02960"/>
<dbReference type="InterPro" id="IPR032466">
    <property type="entry name" value="Metal_Hydrolase"/>
</dbReference>
<dbReference type="GO" id="GO:0070573">
    <property type="term" value="F:metallodipeptidase activity"/>
    <property type="evidence" value="ECO:0007669"/>
    <property type="project" value="InterPro"/>
</dbReference>
<comment type="caution">
    <text evidence="1">The sequence shown here is derived from an EMBL/GenBank/DDBJ whole genome shotgun (WGS) entry which is preliminary data.</text>
</comment>
<dbReference type="Pfam" id="PF01244">
    <property type="entry name" value="Peptidase_M19"/>
    <property type="match status" value="1"/>
</dbReference>
<dbReference type="PROSITE" id="PS51365">
    <property type="entry name" value="RENAL_DIPEPTIDASE_2"/>
    <property type="match status" value="1"/>
</dbReference>
<dbReference type="AlphaFoldDB" id="N2AFV2"/>
<keyword evidence="2" id="KW-1185">Reference proteome</keyword>
<dbReference type="HOGENOM" id="CLU_031404_2_1_9"/>
<gene>
    <name evidence="1" type="ORF">C823_02960</name>
</gene>
<dbReference type="InterPro" id="IPR008257">
    <property type="entry name" value="Pept_M19"/>
</dbReference>
<protein>
    <recommendedName>
        <fullName evidence="3">Membrane dipeptidase</fullName>
    </recommendedName>
</protein>
<dbReference type="PATRIC" id="fig|1235802.3.peg.3126"/>
<dbReference type="EMBL" id="AQFT01000091">
    <property type="protein sequence ID" value="EMZ25070.1"/>
    <property type="molecule type" value="Genomic_DNA"/>
</dbReference>
<dbReference type="Gene3D" id="3.20.20.140">
    <property type="entry name" value="Metal-dependent hydrolases"/>
    <property type="match status" value="1"/>
</dbReference>
<dbReference type="SUPFAM" id="SSF51556">
    <property type="entry name" value="Metallo-dependent hydrolases"/>
    <property type="match status" value="1"/>
</dbReference>
<dbReference type="OrthoDB" id="9804920at2"/>
<proteinExistence type="predicted"/>
<accession>N2AFV2</accession>
<reference evidence="1 2" key="1">
    <citation type="journal article" date="2014" name="Genome Announc.">
        <title>Draft genome sequences of the altered schaedler flora, a defined bacterial community from gnotobiotic mice.</title>
        <authorList>
            <person name="Wannemuehler M.J."/>
            <person name="Overstreet A.M."/>
            <person name="Ward D.V."/>
            <person name="Phillips G.J."/>
        </authorList>
    </citation>
    <scope>NUCLEOTIDE SEQUENCE [LARGE SCALE GENOMIC DNA]</scope>
    <source>
        <strain evidence="1 2">ASF492</strain>
    </source>
</reference>
<name>N2AFV2_9FIRM</name>
<dbReference type="GO" id="GO:0006508">
    <property type="term" value="P:proteolysis"/>
    <property type="evidence" value="ECO:0007669"/>
    <property type="project" value="InterPro"/>
</dbReference>
<evidence type="ECO:0000313" key="1">
    <source>
        <dbReference type="EMBL" id="EMZ25070.1"/>
    </source>
</evidence>
<dbReference type="eggNOG" id="COG2355">
    <property type="taxonomic scope" value="Bacteria"/>
</dbReference>
<dbReference type="PANTHER" id="PTHR10443:SF12">
    <property type="entry name" value="DIPEPTIDASE"/>
    <property type="match status" value="1"/>
</dbReference>
<evidence type="ECO:0008006" key="3">
    <source>
        <dbReference type="Google" id="ProtNLM"/>
    </source>
</evidence>
<dbReference type="Proteomes" id="UP000012589">
    <property type="component" value="Unassembled WGS sequence"/>
</dbReference>